<protein>
    <submittedName>
        <fullName evidence="2">ABC transporter permease</fullName>
    </submittedName>
</protein>
<evidence type="ECO:0000256" key="1">
    <source>
        <dbReference type="SAM" id="Phobius"/>
    </source>
</evidence>
<keyword evidence="1" id="KW-0812">Transmembrane</keyword>
<sequence>MGDRMKEQAEFLRSLRANRASSFRGEIVPYFRYVFQSGFGLFLSACFFAALIWYVDLIKAVPADWPVRTVGIVTLSTAAVISPLRTYMRSADTVFLLPMETQLLRHYIGPAIGKANASGFVRCLLVFALYAPIYVRSEALAGVAHEQPMELAIVALLVSLIGGLNAYGGWRERQLASASWRLPLRAVRWGLTVLAITAVLLKPLVWAIPFVLLCMAIPSLLWRLSSQHALPWERLIAEEEAVRRRWMAFLGWFVDVPTESVKTYRRKWITWIADRMAWRQSRAWHYLYTLTLLRGETFGAFFRWIIVAAFVLAASDNPTVDAVVYAIALLVGGMQLSELKRVRFVETADALPIPAEERLPAAASVARMLGLTAAVALACVAAATAGGDFSPTVDATVLAVGLLWTGWLLPRRIAKPTEDLD</sequence>
<feature type="transmembrane region" description="Helical" evidence="1">
    <location>
        <begin position="151"/>
        <end position="170"/>
    </location>
</feature>
<dbReference type="EMBL" id="JBHSNC010000010">
    <property type="protein sequence ID" value="MFC5528515.1"/>
    <property type="molecule type" value="Genomic_DNA"/>
</dbReference>
<dbReference type="Pfam" id="PF05975">
    <property type="entry name" value="EcsB"/>
    <property type="match status" value="1"/>
</dbReference>
<accession>A0ABW0QUQ5</accession>
<evidence type="ECO:0000313" key="2">
    <source>
        <dbReference type="EMBL" id="MFC5528515.1"/>
    </source>
</evidence>
<keyword evidence="1" id="KW-1133">Transmembrane helix</keyword>
<feature type="transmembrane region" description="Helical" evidence="1">
    <location>
        <begin position="67"/>
        <end position="87"/>
    </location>
</feature>
<comment type="caution">
    <text evidence="2">The sequence shown here is derived from an EMBL/GenBank/DDBJ whole genome shotgun (WGS) entry which is preliminary data.</text>
</comment>
<evidence type="ECO:0000313" key="3">
    <source>
        <dbReference type="Proteomes" id="UP001596108"/>
    </source>
</evidence>
<feature type="transmembrane region" description="Helical" evidence="1">
    <location>
        <begin position="107"/>
        <end position="131"/>
    </location>
</feature>
<keyword evidence="1" id="KW-0472">Membrane</keyword>
<name>A0ABW0QUQ5_9BACL</name>
<dbReference type="InterPro" id="IPR010288">
    <property type="entry name" value="EcsB_ABC"/>
</dbReference>
<feature type="transmembrane region" description="Helical" evidence="1">
    <location>
        <begin position="33"/>
        <end position="55"/>
    </location>
</feature>
<gene>
    <name evidence="2" type="ORF">ACFPQ4_03490</name>
</gene>
<dbReference type="Proteomes" id="UP001596108">
    <property type="component" value="Unassembled WGS sequence"/>
</dbReference>
<organism evidence="2 3">
    <name type="scientific">Cohnella yongneupensis</name>
    <dbReference type="NCBI Taxonomy" id="425006"/>
    <lineage>
        <taxon>Bacteria</taxon>
        <taxon>Bacillati</taxon>
        <taxon>Bacillota</taxon>
        <taxon>Bacilli</taxon>
        <taxon>Bacillales</taxon>
        <taxon>Paenibacillaceae</taxon>
        <taxon>Cohnella</taxon>
    </lineage>
</organism>
<dbReference type="RefSeq" id="WP_378110357.1">
    <property type="nucleotide sequence ID" value="NZ_JBHSNC010000010.1"/>
</dbReference>
<reference evidence="3" key="1">
    <citation type="journal article" date="2019" name="Int. J. Syst. Evol. Microbiol.">
        <title>The Global Catalogue of Microorganisms (GCM) 10K type strain sequencing project: providing services to taxonomists for standard genome sequencing and annotation.</title>
        <authorList>
            <consortium name="The Broad Institute Genomics Platform"/>
            <consortium name="The Broad Institute Genome Sequencing Center for Infectious Disease"/>
            <person name="Wu L."/>
            <person name="Ma J."/>
        </authorList>
    </citation>
    <scope>NUCLEOTIDE SEQUENCE [LARGE SCALE GENOMIC DNA]</scope>
    <source>
        <strain evidence="3">CGMCC 1.18578</strain>
    </source>
</reference>
<keyword evidence="3" id="KW-1185">Reference proteome</keyword>
<proteinExistence type="predicted"/>